<comment type="caution">
    <text evidence="2">The sequence shown here is derived from an EMBL/GenBank/DDBJ whole genome shotgun (WGS) entry which is preliminary data.</text>
</comment>
<evidence type="ECO:0000313" key="2">
    <source>
        <dbReference type="EMBL" id="KAL2497726.1"/>
    </source>
</evidence>
<dbReference type="PANTHER" id="PTHR13261">
    <property type="entry name" value="BRCA2 AND CDKN1A INTERACTING PROTEIN"/>
    <property type="match status" value="1"/>
</dbReference>
<dbReference type="PANTHER" id="PTHR13261:SF0">
    <property type="entry name" value="BRCA2 AND CDKN1A-INTERACTING PROTEIN"/>
    <property type="match status" value="1"/>
</dbReference>
<protein>
    <submittedName>
        <fullName evidence="2">Protein BCCIP-like protein</fullName>
    </submittedName>
</protein>
<dbReference type="Pfam" id="PF13862">
    <property type="entry name" value="BCCIP"/>
    <property type="match status" value="1"/>
</dbReference>
<organism evidence="2 3">
    <name type="scientific">Abeliophyllum distichum</name>
    <dbReference type="NCBI Taxonomy" id="126358"/>
    <lineage>
        <taxon>Eukaryota</taxon>
        <taxon>Viridiplantae</taxon>
        <taxon>Streptophyta</taxon>
        <taxon>Embryophyta</taxon>
        <taxon>Tracheophyta</taxon>
        <taxon>Spermatophyta</taxon>
        <taxon>Magnoliopsida</taxon>
        <taxon>eudicotyledons</taxon>
        <taxon>Gunneridae</taxon>
        <taxon>Pentapetalae</taxon>
        <taxon>asterids</taxon>
        <taxon>lamiids</taxon>
        <taxon>Lamiales</taxon>
        <taxon>Oleaceae</taxon>
        <taxon>Forsythieae</taxon>
        <taxon>Abeliophyllum</taxon>
    </lineage>
</organism>
<dbReference type="InterPro" id="IPR025602">
    <property type="entry name" value="BCP1_family"/>
</dbReference>
<proteinExistence type="inferred from homology"/>
<evidence type="ECO:0000256" key="1">
    <source>
        <dbReference type="ARBA" id="ARBA00006781"/>
    </source>
</evidence>
<name>A0ABD1SAP4_9LAMI</name>
<evidence type="ECO:0000313" key="3">
    <source>
        <dbReference type="Proteomes" id="UP001604336"/>
    </source>
</evidence>
<comment type="similarity">
    <text evidence="1">Belongs to the BCP1 family.</text>
</comment>
<dbReference type="Proteomes" id="UP001604336">
    <property type="component" value="Unassembled WGS sequence"/>
</dbReference>
<gene>
    <name evidence="2" type="ORF">Adt_23276</name>
</gene>
<accession>A0ABD1SAP4</accession>
<keyword evidence="3" id="KW-1185">Reference proteome</keyword>
<sequence length="138" mass="16288">MEYTLLLLLFLGRYQDNKCMIELKEYLIKVCQGKDVLAKLRSFMGEHVRDVGLLLSTYVLLFYLSKLIEQLQSSFRFKFYLIISKIYKHKSVDEIKGPSRSKDEAIKYIKPEDEIFHELSSWSFSFSLPTQQVTIIEC</sequence>
<dbReference type="AlphaFoldDB" id="A0ABD1SAP4"/>
<reference evidence="3" key="1">
    <citation type="submission" date="2024-07" db="EMBL/GenBank/DDBJ databases">
        <title>Two chromosome-level genome assemblies of Korean endemic species Abeliophyllum distichum and Forsythia ovata (Oleaceae).</title>
        <authorList>
            <person name="Jang H."/>
        </authorList>
    </citation>
    <scope>NUCLEOTIDE SEQUENCE [LARGE SCALE GENOMIC DNA]</scope>
</reference>
<dbReference type="EMBL" id="JBFOLK010000007">
    <property type="protein sequence ID" value="KAL2497726.1"/>
    <property type="molecule type" value="Genomic_DNA"/>
</dbReference>